<evidence type="ECO:0000313" key="1">
    <source>
        <dbReference type="EMBL" id="BAU17680.1"/>
    </source>
</evidence>
<gene>
    <name evidence="1" type="ORF">PIOMA14_I_1172</name>
</gene>
<sequence length="55" mass="6096">MKRGLSLQKNEAVCLSKVNVGRLVITVPNGVYFTYGHKKRSTAVLQPLLTLNLIL</sequence>
<proteinExistence type="predicted"/>
<dbReference type="Proteomes" id="UP000217431">
    <property type="component" value="Chromosome I"/>
</dbReference>
<dbReference type="EMBL" id="AP014597">
    <property type="protein sequence ID" value="BAU17680.1"/>
    <property type="molecule type" value="Genomic_DNA"/>
</dbReference>
<dbReference type="AlphaFoldDB" id="A0A0S3UJS2"/>
<evidence type="ECO:0000313" key="2">
    <source>
        <dbReference type="Proteomes" id="UP000217431"/>
    </source>
</evidence>
<protein>
    <submittedName>
        <fullName evidence="1">Uncharacterized protein</fullName>
    </submittedName>
</protein>
<organism evidence="1 2">
    <name type="scientific">Prevotella intermedia</name>
    <dbReference type="NCBI Taxonomy" id="28131"/>
    <lineage>
        <taxon>Bacteria</taxon>
        <taxon>Pseudomonadati</taxon>
        <taxon>Bacteroidota</taxon>
        <taxon>Bacteroidia</taxon>
        <taxon>Bacteroidales</taxon>
        <taxon>Prevotellaceae</taxon>
        <taxon>Prevotella</taxon>
    </lineage>
</organism>
<reference evidence="1 2" key="1">
    <citation type="journal article" date="2016" name="DNA Res.">
        <title>The complete genome sequencing of Prevotella intermedia strain OMA14 and a subsequent fine-scale, intra-species genomic comparison reveal an unusual amplification of conjugative and mobile transposons and identify a novel Prevotella-lineage-specific repeat.</title>
        <authorList>
            <person name="Naito M."/>
            <person name="Ogura Y."/>
            <person name="Itoh T."/>
            <person name="Shoji M."/>
            <person name="Okamoto M."/>
            <person name="Hayashi T."/>
            <person name="Nakayama K."/>
        </authorList>
    </citation>
    <scope>NUCLEOTIDE SEQUENCE [LARGE SCALE GENOMIC DNA]</scope>
    <source>
        <strain evidence="1 2">OMA14</strain>
    </source>
</reference>
<name>A0A0S3UJS2_PREIN</name>
<accession>A0A0S3UJS2</accession>